<name>A0A1I7JDL3_9PROT</name>
<dbReference type="Proteomes" id="UP000183926">
    <property type="component" value="Unassembled WGS sequence"/>
</dbReference>
<dbReference type="RefSeq" id="WP_074929524.1">
    <property type="nucleotide sequence ID" value="NZ_FPBL01000022.1"/>
</dbReference>
<feature type="transmembrane region" description="Helical" evidence="1">
    <location>
        <begin position="79"/>
        <end position="98"/>
    </location>
</feature>
<proteinExistence type="predicted"/>
<accession>A0A1I7JDL3</accession>
<organism evidence="2 3">
    <name type="scientific">Nitrosomonas eutropha</name>
    <dbReference type="NCBI Taxonomy" id="916"/>
    <lineage>
        <taxon>Bacteria</taxon>
        <taxon>Pseudomonadati</taxon>
        <taxon>Pseudomonadota</taxon>
        <taxon>Betaproteobacteria</taxon>
        <taxon>Nitrosomonadales</taxon>
        <taxon>Nitrosomonadaceae</taxon>
        <taxon>Nitrosomonas</taxon>
    </lineage>
</organism>
<gene>
    <name evidence="2" type="ORF">SAMN05216339_1224</name>
</gene>
<sequence>MGNYYQGKCFSTALDLHQEIASNCPTVSQDGAYLIQCAPSEAKIVLSRTDVNTLVTTVTDYIPQQIACDPDLQLNDGIGMAWLIVGVWISAWCIKQIINVVRSR</sequence>
<dbReference type="EMBL" id="FPBL01000022">
    <property type="protein sequence ID" value="SFU83244.1"/>
    <property type="molecule type" value="Genomic_DNA"/>
</dbReference>
<dbReference type="OrthoDB" id="8549819at2"/>
<protein>
    <submittedName>
        <fullName evidence="2">Uncharacterized protein</fullName>
    </submittedName>
</protein>
<reference evidence="2 3" key="1">
    <citation type="submission" date="2016-10" db="EMBL/GenBank/DDBJ databases">
        <authorList>
            <person name="de Groot N.N."/>
        </authorList>
    </citation>
    <scope>NUCLEOTIDE SEQUENCE [LARGE SCALE GENOMIC DNA]</scope>
    <source>
        <strain evidence="2 3">Nm24</strain>
    </source>
</reference>
<keyword evidence="1" id="KW-1133">Transmembrane helix</keyword>
<evidence type="ECO:0000313" key="3">
    <source>
        <dbReference type="Proteomes" id="UP000183926"/>
    </source>
</evidence>
<keyword evidence="1" id="KW-0472">Membrane</keyword>
<evidence type="ECO:0000256" key="1">
    <source>
        <dbReference type="SAM" id="Phobius"/>
    </source>
</evidence>
<evidence type="ECO:0000313" key="2">
    <source>
        <dbReference type="EMBL" id="SFU83244.1"/>
    </source>
</evidence>
<dbReference type="AlphaFoldDB" id="A0A1I7JDL3"/>
<keyword evidence="1" id="KW-0812">Transmembrane</keyword>